<feature type="region of interest" description="Disordered" evidence="1">
    <location>
        <begin position="1"/>
        <end position="125"/>
    </location>
</feature>
<feature type="compositionally biased region" description="Polar residues" evidence="1">
    <location>
        <begin position="70"/>
        <end position="79"/>
    </location>
</feature>
<reference evidence="2 3" key="1">
    <citation type="journal article" date="2022" name="Nat. Ecol. Evol.">
        <title>A masculinizing supergene underlies an exaggerated male reproductive morph in a spider.</title>
        <authorList>
            <person name="Hendrickx F."/>
            <person name="De Corte Z."/>
            <person name="Sonet G."/>
            <person name="Van Belleghem S.M."/>
            <person name="Kostlbacher S."/>
            <person name="Vangestel C."/>
        </authorList>
    </citation>
    <scope>NUCLEOTIDE SEQUENCE [LARGE SCALE GENOMIC DNA]</scope>
    <source>
        <strain evidence="2">W744_W776</strain>
    </source>
</reference>
<gene>
    <name evidence="2" type="ORF">JTE90_011726</name>
</gene>
<protein>
    <submittedName>
        <fullName evidence="2">Uncharacterized protein</fullName>
    </submittedName>
</protein>
<accession>A0AAV6TEJ2</accession>
<dbReference type="AlphaFoldDB" id="A0AAV6TEJ2"/>
<comment type="caution">
    <text evidence="2">The sequence shown here is derived from an EMBL/GenBank/DDBJ whole genome shotgun (WGS) entry which is preliminary data.</text>
</comment>
<dbReference type="EMBL" id="JAFNEN010006262">
    <property type="protein sequence ID" value="KAG8156164.1"/>
    <property type="molecule type" value="Genomic_DNA"/>
</dbReference>
<evidence type="ECO:0000256" key="1">
    <source>
        <dbReference type="SAM" id="MobiDB-lite"/>
    </source>
</evidence>
<sequence>MPVTALGKRGLGRCDPPHLSDLTQSAKGSGAGPGPLRTRADNEVRRPHVQASLETRMASRAPPTCRRDLMSSSRNQATNVAPAHRARRRKSGPVARGSSTGGLFGTVDWLPPSTTGAPVMSSVATSTRVCLSNRKGQ</sequence>
<evidence type="ECO:0000313" key="2">
    <source>
        <dbReference type="EMBL" id="KAG8156164.1"/>
    </source>
</evidence>
<organism evidence="2 3">
    <name type="scientific">Oedothorax gibbosus</name>
    <dbReference type="NCBI Taxonomy" id="931172"/>
    <lineage>
        <taxon>Eukaryota</taxon>
        <taxon>Metazoa</taxon>
        <taxon>Ecdysozoa</taxon>
        <taxon>Arthropoda</taxon>
        <taxon>Chelicerata</taxon>
        <taxon>Arachnida</taxon>
        <taxon>Araneae</taxon>
        <taxon>Araneomorphae</taxon>
        <taxon>Entelegynae</taxon>
        <taxon>Araneoidea</taxon>
        <taxon>Linyphiidae</taxon>
        <taxon>Erigoninae</taxon>
        <taxon>Oedothorax</taxon>
    </lineage>
</organism>
<evidence type="ECO:0000313" key="3">
    <source>
        <dbReference type="Proteomes" id="UP000827092"/>
    </source>
</evidence>
<dbReference type="Proteomes" id="UP000827092">
    <property type="component" value="Unassembled WGS sequence"/>
</dbReference>
<keyword evidence="3" id="KW-1185">Reference proteome</keyword>
<feature type="compositionally biased region" description="Polar residues" evidence="1">
    <location>
        <begin position="112"/>
        <end position="125"/>
    </location>
</feature>
<name>A0AAV6TEJ2_9ARAC</name>
<proteinExistence type="predicted"/>